<dbReference type="EMBL" id="CP054140">
    <property type="protein sequence ID" value="QQG65469.1"/>
    <property type="molecule type" value="Genomic_DNA"/>
</dbReference>
<sequence>MPEHTKLIGQLAVLFLVAAILLLLMDRQMLIGPEDLKQWPFALLSLLLMIGLFLIVAYLAYSQTSRAETALNNVQRLLTETERELSATKENLEQRVERRTFEISVANASLNREIAERIQAEAETARIKRRMELILESAGEGIFGLDINGKVTFVNKAAALMIGWEPEDLVGKSHHDLIHHTQVDGAPYPVDQCPIHQAYRDGKVHFGRDEIFWRRDGASFPVEYISTPILDGSRLTGAVVVFRDLATFPRPLTPGEKS</sequence>
<dbReference type="SUPFAM" id="SSF55785">
    <property type="entry name" value="PYP-like sensor domain (PAS domain)"/>
    <property type="match status" value="1"/>
</dbReference>
<dbReference type="Gene3D" id="3.30.450.20">
    <property type="entry name" value="PAS domain"/>
    <property type="match status" value="1"/>
</dbReference>
<dbReference type="KEGG" id="dog:HP555_06105"/>
<feature type="domain" description="PAS" evidence="3">
    <location>
        <begin position="127"/>
        <end position="179"/>
    </location>
</feature>
<dbReference type="PROSITE" id="PS50112">
    <property type="entry name" value="PAS"/>
    <property type="match status" value="1"/>
</dbReference>
<evidence type="ECO:0000313" key="5">
    <source>
        <dbReference type="Proteomes" id="UP000596092"/>
    </source>
</evidence>
<reference evidence="4 5" key="1">
    <citation type="submission" date="2020-05" db="EMBL/GenBank/DDBJ databases">
        <title>Complete genome of Desulfobulbus oligotrophicus.</title>
        <authorList>
            <person name="Podar M."/>
        </authorList>
    </citation>
    <scope>NUCLEOTIDE SEQUENCE [LARGE SCALE GENOMIC DNA]</scope>
    <source>
        <strain evidence="4 5">Prop6</strain>
    </source>
</reference>
<evidence type="ECO:0000259" key="3">
    <source>
        <dbReference type="PROSITE" id="PS50112"/>
    </source>
</evidence>
<dbReference type="InterPro" id="IPR000014">
    <property type="entry name" value="PAS"/>
</dbReference>
<proteinExistence type="predicted"/>
<feature type="transmembrane region" description="Helical" evidence="2">
    <location>
        <begin position="7"/>
        <end position="25"/>
    </location>
</feature>
<keyword evidence="2" id="KW-0812">Transmembrane</keyword>
<dbReference type="AlphaFoldDB" id="A0A7T5VCY4"/>
<keyword evidence="1" id="KW-0175">Coiled coil</keyword>
<dbReference type="PANTHER" id="PTHR44757:SF2">
    <property type="entry name" value="BIOFILM ARCHITECTURE MAINTENANCE PROTEIN MBAA"/>
    <property type="match status" value="1"/>
</dbReference>
<gene>
    <name evidence="4" type="ORF">HP555_06105</name>
</gene>
<feature type="transmembrane region" description="Helical" evidence="2">
    <location>
        <begin position="41"/>
        <end position="61"/>
    </location>
</feature>
<dbReference type="GO" id="GO:0006355">
    <property type="term" value="P:regulation of DNA-templated transcription"/>
    <property type="evidence" value="ECO:0007669"/>
    <property type="project" value="InterPro"/>
</dbReference>
<dbReference type="Proteomes" id="UP000596092">
    <property type="component" value="Chromosome"/>
</dbReference>
<dbReference type="InterPro" id="IPR035965">
    <property type="entry name" value="PAS-like_dom_sf"/>
</dbReference>
<evidence type="ECO:0000256" key="1">
    <source>
        <dbReference type="SAM" id="Coils"/>
    </source>
</evidence>
<dbReference type="InterPro" id="IPR052155">
    <property type="entry name" value="Biofilm_reg_signaling"/>
</dbReference>
<feature type="coiled-coil region" evidence="1">
    <location>
        <begin position="64"/>
        <end position="98"/>
    </location>
</feature>
<dbReference type="InterPro" id="IPR013767">
    <property type="entry name" value="PAS_fold"/>
</dbReference>
<name>A0A7T5VCY4_9BACT</name>
<protein>
    <submittedName>
        <fullName evidence="4">PAS domain-containing protein</fullName>
    </submittedName>
</protein>
<dbReference type="PANTHER" id="PTHR44757">
    <property type="entry name" value="DIGUANYLATE CYCLASE DGCP"/>
    <property type="match status" value="1"/>
</dbReference>
<organism evidence="4 5">
    <name type="scientific">Desulfobulbus oligotrophicus</name>
    <dbReference type="NCBI Taxonomy" id="1909699"/>
    <lineage>
        <taxon>Bacteria</taxon>
        <taxon>Pseudomonadati</taxon>
        <taxon>Thermodesulfobacteriota</taxon>
        <taxon>Desulfobulbia</taxon>
        <taxon>Desulfobulbales</taxon>
        <taxon>Desulfobulbaceae</taxon>
        <taxon>Desulfobulbus</taxon>
    </lineage>
</organism>
<keyword evidence="2" id="KW-1133">Transmembrane helix</keyword>
<evidence type="ECO:0000256" key="2">
    <source>
        <dbReference type="SAM" id="Phobius"/>
    </source>
</evidence>
<dbReference type="CDD" id="cd00130">
    <property type="entry name" value="PAS"/>
    <property type="match status" value="1"/>
</dbReference>
<dbReference type="NCBIfam" id="TIGR00229">
    <property type="entry name" value="sensory_box"/>
    <property type="match status" value="1"/>
</dbReference>
<keyword evidence="2" id="KW-0472">Membrane</keyword>
<accession>A0A7T5VCY4</accession>
<dbReference type="SMART" id="SM00091">
    <property type="entry name" value="PAS"/>
    <property type="match status" value="1"/>
</dbReference>
<dbReference type="RefSeq" id="WP_199264290.1">
    <property type="nucleotide sequence ID" value="NZ_CP054140.1"/>
</dbReference>
<keyword evidence="5" id="KW-1185">Reference proteome</keyword>
<dbReference type="Pfam" id="PF00989">
    <property type="entry name" value="PAS"/>
    <property type="match status" value="1"/>
</dbReference>
<evidence type="ECO:0000313" key="4">
    <source>
        <dbReference type="EMBL" id="QQG65469.1"/>
    </source>
</evidence>